<dbReference type="PANTHER" id="PTHR30055">
    <property type="entry name" value="HTH-TYPE TRANSCRIPTIONAL REGULATOR RUTR"/>
    <property type="match status" value="1"/>
</dbReference>
<dbReference type="AlphaFoldDB" id="A0A1H9LNX6"/>
<dbReference type="GO" id="GO:0003700">
    <property type="term" value="F:DNA-binding transcription factor activity"/>
    <property type="evidence" value="ECO:0007669"/>
    <property type="project" value="TreeGrafter"/>
</dbReference>
<dbReference type="PROSITE" id="PS50977">
    <property type="entry name" value="HTH_TETR_2"/>
    <property type="match status" value="1"/>
</dbReference>
<keyword evidence="7" id="KW-1185">Reference proteome</keyword>
<feature type="domain" description="HTH tetR-type" evidence="5">
    <location>
        <begin position="13"/>
        <end position="71"/>
    </location>
</feature>
<dbReference type="Gene3D" id="1.10.357.10">
    <property type="entry name" value="Tetracycline Repressor, domain 2"/>
    <property type="match status" value="1"/>
</dbReference>
<dbReference type="SUPFAM" id="SSF46689">
    <property type="entry name" value="Homeodomain-like"/>
    <property type="match status" value="1"/>
</dbReference>
<dbReference type="GO" id="GO:0000976">
    <property type="term" value="F:transcription cis-regulatory region binding"/>
    <property type="evidence" value="ECO:0007669"/>
    <property type="project" value="TreeGrafter"/>
</dbReference>
<dbReference type="InterPro" id="IPR001647">
    <property type="entry name" value="HTH_TetR"/>
</dbReference>
<dbReference type="STRING" id="155974.SAMN04487818_101676"/>
<evidence type="ECO:0000256" key="1">
    <source>
        <dbReference type="ARBA" id="ARBA00023015"/>
    </source>
</evidence>
<keyword evidence="1" id="KW-0805">Transcription regulation</keyword>
<dbReference type="Pfam" id="PF00440">
    <property type="entry name" value="TetR_N"/>
    <property type="match status" value="1"/>
</dbReference>
<reference evidence="7" key="1">
    <citation type="submission" date="2016-10" db="EMBL/GenBank/DDBJ databases">
        <authorList>
            <person name="Varghese N."/>
            <person name="Submissions S."/>
        </authorList>
    </citation>
    <scope>NUCLEOTIDE SEQUENCE [LARGE SCALE GENOMIC DNA]</scope>
    <source>
        <strain evidence="7">DSM 44260</strain>
    </source>
</reference>
<sequence>MVTQGRPLRADAERSVRAILEAAERVLAANPAASLEQIAEAAGVARTTVHRRFANRQALVDTLVTTVMDQLDAVIAAANPDTAPPLVALHQVTASVLRLKLGWPFAMTESFAPESKWAERQHRTATRCVTLLARAQSTGHIAPDADLDWTCKVYYALIGEAAHNTTEPDPDLLATKVINTLLHGAGPRP</sequence>
<proteinExistence type="predicted"/>
<dbReference type="PANTHER" id="PTHR30055:SF234">
    <property type="entry name" value="HTH-TYPE TRANSCRIPTIONAL REGULATOR BETI"/>
    <property type="match status" value="1"/>
</dbReference>
<gene>
    <name evidence="6" type="ORF">SAMN04487818_101676</name>
</gene>
<evidence type="ECO:0000313" key="7">
    <source>
        <dbReference type="Proteomes" id="UP000199051"/>
    </source>
</evidence>
<evidence type="ECO:0000256" key="3">
    <source>
        <dbReference type="ARBA" id="ARBA00023163"/>
    </source>
</evidence>
<organism evidence="6 7">
    <name type="scientific">Actinokineospora terrae</name>
    <dbReference type="NCBI Taxonomy" id="155974"/>
    <lineage>
        <taxon>Bacteria</taxon>
        <taxon>Bacillati</taxon>
        <taxon>Actinomycetota</taxon>
        <taxon>Actinomycetes</taxon>
        <taxon>Pseudonocardiales</taxon>
        <taxon>Pseudonocardiaceae</taxon>
        <taxon>Actinokineospora</taxon>
    </lineage>
</organism>
<keyword evidence="3" id="KW-0804">Transcription</keyword>
<accession>A0A1H9LNX6</accession>
<evidence type="ECO:0000313" key="6">
    <source>
        <dbReference type="EMBL" id="SER12929.1"/>
    </source>
</evidence>
<dbReference type="EMBL" id="FOGI01000001">
    <property type="protein sequence ID" value="SER12929.1"/>
    <property type="molecule type" value="Genomic_DNA"/>
</dbReference>
<evidence type="ECO:0000259" key="5">
    <source>
        <dbReference type="PROSITE" id="PS50977"/>
    </source>
</evidence>
<dbReference type="InterPro" id="IPR050109">
    <property type="entry name" value="HTH-type_TetR-like_transc_reg"/>
</dbReference>
<dbReference type="InterPro" id="IPR009057">
    <property type="entry name" value="Homeodomain-like_sf"/>
</dbReference>
<name>A0A1H9LNX6_9PSEU</name>
<feature type="DNA-binding region" description="H-T-H motif" evidence="4">
    <location>
        <begin position="34"/>
        <end position="53"/>
    </location>
</feature>
<evidence type="ECO:0000256" key="4">
    <source>
        <dbReference type="PROSITE-ProRule" id="PRU00335"/>
    </source>
</evidence>
<dbReference type="Proteomes" id="UP000199051">
    <property type="component" value="Unassembled WGS sequence"/>
</dbReference>
<evidence type="ECO:0000256" key="2">
    <source>
        <dbReference type="ARBA" id="ARBA00023125"/>
    </source>
</evidence>
<dbReference type="RefSeq" id="WP_092774871.1">
    <property type="nucleotide sequence ID" value="NZ_FOGI01000001.1"/>
</dbReference>
<keyword evidence="2 4" id="KW-0238">DNA-binding</keyword>
<protein>
    <submittedName>
        <fullName evidence="6">Transcriptional regulator, TetR family</fullName>
    </submittedName>
</protein>